<keyword evidence="1" id="KW-0472">Membrane</keyword>
<evidence type="ECO:0000313" key="3">
    <source>
        <dbReference type="Proteomes" id="UP000055024"/>
    </source>
</evidence>
<evidence type="ECO:0000313" key="2">
    <source>
        <dbReference type="EMBL" id="KRZ15369.1"/>
    </source>
</evidence>
<comment type="caution">
    <text evidence="2">The sequence shown here is derived from an EMBL/GenBank/DDBJ whole genome shotgun (WGS) entry which is preliminary data.</text>
</comment>
<keyword evidence="3" id="KW-1185">Reference proteome</keyword>
<keyword evidence="1" id="KW-0812">Transmembrane</keyword>
<organism evidence="2 3">
    <name type="scientific">Trichinella zimbabwensis</name>
    <dbReference type="NCBI Taxonomy" id="268475"/>
    <lineage>
        <taxon>Eukaryota</taxon>
        <taxon>Metazoa</taxon>
        <taxon>Ecdysozoa</taxon>
        <taxon>Nematoda</taxon>
        <taxon>Enoplea</taxon>
        <taxon>Dorylaimia</taxon>
        <taxon>Trichinellida</taxon>
        <taxon>Trichinellidae</taxon>
        <taxon>Trichinella</taxon>
    </lineage>
</organism>
<dbReference type="EMBL" id="JYDP01000018">
    <property type="protein sequence ID" value="KRZ15369.1"/>
    <property type="molecule type" value="Genomic_DNA"/>
</dbReference>
<dbReference type="OrthoDB" id="10523768at2759"/>
<gene>
    <name evidence="2" type="ORF">T11_16170</name>
</gene>
<feature type="transmembrane region" description="Helical" evidence="1">
    <location>
        <begin position="87"/>
        <end position="109"/>
    </location>
</feature>
<accession>A0A0V1HXS3</accession>
<proteinExistence type="predicted"/>
<keyword evidence="1" id="KW-1133">Transmembrane helix</keyword>
<name>A0A0V1HXS3_9BILA</name>
<dbReference type="AlphaFoldDB" id="A0A0V1HXS3"/>
<reference evidence="2 3" key="1">
    <citation type="submission" date="2015-01" db="EMBL/GenBank/DDBJ databases">
        <title>Evolution of Trichinella species and genotypes.</title>
        <authorList>
            <person name="Korhonen P.K."/>
            <person name="Edoardo P."/>
            <person name="Giuseppe L.R."/>
            <person name="Gasser R.B."/>
        </authorList>
    </citation>
    <scope>NUCLEOTIDE SEQUENCE [LARGE SCALE GENOMIC DNA]</scope>
    <source>
        <strain evidence="2">ISS1029</strain>
    </source>
</reference>
<protein>
    <submittedName>
        <fullName evidence="2">Uncharacterized protein</fullName>
    </submittedName>
</protein>
<sequence>MFVNEANSNAQIRYVLLRIVHLIIFESQLDMSSVQLRICHNISDDRRQPNSDRCNRCDDNSPTAVKGKSYASFADWLSVDDSQKARGILFCTTLIGRLCVMFIGSAFPIGTLAKSLGVA</sequence>
<evidence type="ECO:0000256" key="1">
    <source>
        <dbReference type="SAM" id="Phobius"/>
    </source>
</evidence>
<dbReference type="Proteomes" id="UP000055024">
    <property type="component" value="Unassembled WGS sequence"/>
</dbReference>